<accession>A0A8J5GE74</accession>
<sequence>MIQLINITLFLRYPQTGAARLRIIMSSLPPPIAIAPPLHSVPSSLLGQRLLIYGDPLHFRLRKSRPSSNPVIFRSCFISCSRSLRCLCSADPKGTGSRPDEIVSGMVEKLLQREENKALLDGLEKASARVDRAREALADIERQEVEALRAKEYVRQLRSREAEIAESQRELLEARGKVEEAQRSLSANLNENDNIYGSSEDIDKDRERLESAKAALISAVTGTLTSIPISLYQATSYPELITHLAVVSISCALFGVTFRYTVRGDLDNFQLKTGACAAFGVIKGLSEVETVKTFELDTQSLISFSIDGALHVSENIFTFLAAAVALDFCFKMAILKPFLLRK</sequence>
<dbReference type="AlphaFoldDB" id="A0A8J5GE74"/>
<dbReference type="OrthoDB" id="198474at2759"/>
<protein>
    <recommendedName>
        <fullName evidence="4">Homer protein</fullName>
    </recommendedName>
</protein>
<evidence type="ECO:0000313" key="2">
    <source>
        <dbReference type="EMBL" id="KAG6505776.1"/>
    </source>
</evidence>
<dbReference type="PANTHER" id="PTHR36383:SF1">
    <property type="entry name" value="PROTEIN, PUTATIVE-RELATED"/>
    <property type="match status" value="1"/>
</dbReference>
<evidence type="ECO:0000313" key="3">
    <source>
        <dbReference type="Proteomes" id="UP000734854"/>
    </source>
</evidence>
<evidence type="ECO:0008006" key="4">
    <source>
        <dbReference type="Google" id="ProtNLM"/>
    </source>
</evidence>
<dbReference type="Proteomes" id="UP000734854">
    <property type="component" value="Unassembled WGS sequence"/>
</dbReference>
<name>A0A8J5GE74_ZINOF</name>
<gene>
    <name evidence="2" type="ORF">ZIOFF_038141</name>
</gene>
<reference evidence="2 3" key="1">
    <citation type="submission" date="2020-08" db="EMBL/GenBank/DDBJ databases">
        <title>Plant Genome Project.</title>
        <authorList>
            <person name="Zhang R.-G."/>
        </authorList>
    </citation>
    <scope>NUCLEOTIDE SEQUENCE [LARGE SCALE GENOMIC DNA]</scope>
    <source>
        <tissue evidence="2">Rhizome</tissue>
    </source>
</reference>
<organism evidence="2 3">
    <name type="scientific">Zingiber officinale</name>
    <name type="common">Ginger</name>
    <name type="synonym">Amomum zingiber</name>
    <dbReference type="NCBI Taxonomy" id="94328"/>
    <lineage>
        <taxon>Eukaryota</taxon>
        <taxon>Viridiplantae</taxon>
        <taxon>Streptophyta</taxon>
        <taxon>Embryophyta</taxon>
        <taxon>Tracheophyta</taxon>
        <taxon>Spermatophyta</taxon>
        <taxon>Magnoliopsida</taxon>
        <taxon>Liliopsida</taxon>
        <taxon>Zingiberales</taxon>
        <taxon>Zingiberaceae</taxon>
        <taxon>Zingiber</taxon>
    </lineage>
</organism>
<proteinExistence type="predicted"/>
<dbReference type="EMBL" id="JACMSC010000010">
    <property type="protein sequence ID" value="KAG6505776.1"/>
    <property type="molecule type" value="Genomic_DNA"/>
</dbReference>
<dbReference type="PANTHER" id="PTHR36383">
    <property type="entry name" value="OS09G0529350 PROTEIN"/>
    <property type="match status" value="1"/>
</dbReference>
<evidence type="ECO:0000256" key="1">
    <source>
        <dbReference type="SAM" id="Coils"/>
    </source>
</evidence>
<keyword evidence="3" id="KW-1185">Reference proteome</keyword>
<comment type="caution">
    <text evidence="2">The sequence shown here is derived from an EMBL/GenBank/DDBJ whole genome shotgun (WGS) entry which is preliminary data.</text>
</comment>
<feature type="coiled-coil region" evidence="1">
    <location>
        <begin position="116"/>
        <end position="184"/>
    </location>
</feature>
<keyword evidence="1" id="KW-0175">Coiled coil</keyword>